<dbReference type="AlphaFoldDB" id="A0A937DCD3"/>
<evidence type="ECO:0000256" key="1">
    <source>
        <dbReference type="ARBA" id="ARBA00022729"/>
    </source>
</evidence>
<dbReference type="Proteomes" id="UP000651057">
    <property type="component" value="Unassembled WGS sequence"/>
</dbReference>
<dbReference type="SMART" id="SM00710">
    <property type="entry name" value="PbH1"/>
    <property type="match status" value="4"/>
</dbReference>
<dbReference type="InterPro" id="IPR011050">
    <property type="entry name" value="Pectin_lyase_fold/virulence"/>
</dbReference>
<feature type="domain" description="Ricin B lectin" evidence="2">
    <location>
        <begin position="976"/>
        <end position="1110"/>
    </location>
</feature>
<dbReference type="Pfam" id="PF14200">
    <property type="entry name" value="RicinB_lectin_2"/>
    <property type="match status" value="1"/>
</dbReference>
<dbReference type="CDD" id="cd00161">
    <property type="entry name" value="beta-trefoil_Ricin-like"/>
    <property type="match status" value="1"/>
</dbReference>
<dbReference type="RefSeq" id="WP_201921860.1">
    <property type="nucleotide sequence ID" value="NZ_BAABAX010000014.1"/>
</dbReference>
<accession>A0A937DCD3</accession>
<name>A0A937DCD3_9FLAO</name>
<proteinExistence type="predicted"/>
<dbReference type="Pfam" id="PF18962">
    <property type="entry name" value="Por_Secre_tail"/>
    <property type="match status" value="1"/>
</dbReference>
<evidence type="ECO:0000259" key="2">
    <source>
        <dbReference type="SMART" id="SM00458"/>
    </source>
</evidence>
<dbReference type="NCBIfam" id="TIGR04183">
    <property type="entry name" value="Por_Secre_tail"/>
    <property type="match status" value="1"/>
</dbReference>
<dbReference type="InterPro" id="IPR039448">
    <property type="entry name" value="Beta_helix"/>
</dbReference>
<dbReference type="InterPro" id="IPR006626">
    <property type="entry name" value="PbH1"/>
</dbReference>
<keyword evidence="4" id="KW-1185">Reference proteome</keyword>
<comment type="caution">
    <text evidence="3">The sequence shown here is derived from an EMBL/GenBank/DDBJ whole genome shotgun (WGS) entry which is preliminary data.</text>
</comment>
<dbReference type="EMBL" id="JAERQJ010000006">
    <property type="protein sequence ID" value="MBL0684821.1"/>
    <property type="molecule type" value="Genomic_DNA"/>
</dbReference>
<dbReference type="InterPro" id="IPR026444">
    <property type="entry name" value="Secre_tail"/>
</dbReference>
<reference evidence="3" key="1">
    <citation type="submission" date="2021-01" db="EMBL/GenBank/DDBJ databases">
        <authorList>
            <person name="Zhong Y.L."/>
        </authorList>
    </citation>
    <scope>NUCLEOTIDE SEQUENCE</scope>
    <source>
        <strain evidence="3">KCTC 23302</strain>
    </source>
</reference>
<evidence type="ECO:0000313" key="3">
    <source>
        <dbReference type="EMBL" id="MBL0684821.1"/>
    </source>
</evidence>
<protein>
    <submittedName>
        <fullName evidence="3">RICIN domain-containing protein</fullName>
    </submittedName>
</protein>
<dbReference type="Pfam" id="PF13229">
    <property type="entry name" value="Beta_helix"/>
    <property type="match status" value="1"/>
</dbReference>
<dbReference type="PANTHER" id="PTHR36453:SF1">
    <property type="entry name" value="RIGHT HANDED BETA HELIX DOMAIN-CONTAINING PROTEIN"/>
    <property type="match status" value="1"/>
</dbReference>
<dbReference type="InterPro" id="IPR035992">
    <property type="entry name" value="Ricin_B-like_lectins"/>
</dbReference>
<dbReference type="PANTHER" id="PTHR36453">
    <property type="entry name" value="SECRETED PROTEIN-RELATED"/>
    <property type="match status" value="1"/>
</dbReference>
<keyword evidence="1" id="KW-0732">Signal</keyword>
<dbReference type="Pfam" id="PF07602">
    <property type="entry name" value="DUF1565"/>
    <property type="match status" value="1"/>
</dbReference>
<dbReference type="InterPro" id="IPR012334">
    <property type="entry name" value="Pectin_lyas_fold"/>
</dbReference>
<dbReference type="SUPFAM" id="SSF51126">
    <property type="entry name" value="Pectin lyase-like"/>
    <property type="match status" value="1"/>
</dbReference>
<dbReference type="Gene3D" id="2.160.20.10">
    <property type="entry name" value="Single-stranded right-handed beta-helix, Pectin lyase-like"/>
    <property type="match status" value="2"/>
</dbReference>
<sequence length="1202" mass="132411">MTKTITLKILFQKIIVLLAIILTSNLNAKDIYVSKNGNDSNSGTQSEPYKTIAKASAVAQPGDMIIIGGGTYEEVIRPARSGVAGRPITYIAKPGEKVIISAMQALSGWQNDRGSIYKIKIDWDLGQENFVMNGNTAMDLARWPNNTDGKPFTLNSLRNDGGSGANVVNGAYLTSSQIPNINWKGGSVFFYGDKPGSGWIAWKAFITSSTSGRVNFTLDKNPSWIRTFHAPRDKGDFYLEGVKGALDYQNEWWFDSKTKELFVQMPGGAAPVDGKVQMRRRKIAVDLNGRSYIEIKNLAVFGGAILLKTNSNNNKLTGVSSFYGNHTQGVFRGFNAGKPSIEVNGTNNSIEKCEFAFSAATGVRLGGRFNVLKNNYIHDFNYLGSYDAPLVARGGTDNKIIGNTIFNGGRDGINYNGNRCEVAYNDVYRSNLIADDCATFYTVGGPQNTEIHHNWFHDSASRGSKRKAAGIYLDNDAEAFSVHHNVVWNVEWTGVQINWNGKDIDIFNNTLVKTEGGAMGAWHKAGTAFSNVKVWNNIADVKTVDDPSTQEDEGTFERDADKQNNVITKSGYTSYTNNKFTLTSGSPAVNAGRQITGITDSFIGAAPDAGAYEFGGENWVPGINWDPSLGPTGQGCYGLPGESCDDNNSKDLVELVNVPTTLPVADSYTVDVTYEATTDREIQVGFWSSTGWIASSTTITVPKGKDSKSITVDLPQAQTPGTGYTFKVHIRPVGTTWEQALQWDQVNDITIKDVPQYQDTLSFVNQTTTIQAADSYTVEIAYEASTEREIQVDFWSSTGWIASSVKETVPIGKGTRNITVKLPSVPAAGTGYLFKAHIRPVGTSWQQALKWAQVTDITVESTPQYQDKVSFKDAQTTILPANSYTFNIDYEASTDREIVVEFWSSTSWIAQQKEVVSKGKGVKTITVNLPSIPNPGTGYIYKTHIRPLNTTWREWIDRDQVAGVTINALNTQIIPDGTYLITSPLNNQRLLSRALENHNVKMIDPGSFDDQKWIFNHVGDNVYTIKNKGTNRYLEVPYARCYNGANVATWTNANDAHKQWEVIKNGNDIYGIKPMHCQQMALDRAGGAINANVLVWPFNANNNNQKWKIIADNTRSKNVVTRENSDFDVHKLMISPNPASEQLALTNINNASLITIMDFTGRQVLSKKLNGEDNTLMDISVLNDGIYFISIDSSPAIKFLKE</sequence>
<dbReference type="InterPro" id="IPR011459">
    <property type="entry name" value="DUF1565"/>
</dbReference>
<dbReference type="PROSITE" id="PS50231">
    <property type="entry name" value="RICIN_B_LECTIN"/>
    <property type="match status" value="1"/>
</dbReference>
<organism evidence="3 4">
    <name type="scientific">Aquimarina mytili</name>
    <dbReference type="NCBI Taxonomy" id="874423"/>
    <lineage>
        <taxon>Bacteria</taxon>
        <taxon>Pseudomonadati</taxon>
        <taxon>Bacteroidota</taxon>
        <taxon>Flavobacteriia</taxon>
        <taxon>Flavobacteriales</taxon>
        <taxon>Flavobacteriaceae</taxon>
        <taxon>Aquimarina</taxon>
    </lineage>
</organism>
<dbReference type="Gene3D" id="2.80.10.50">
    <property type="match status" value="1"/>
</dbReference>
<gene>
    <name evidence="3" type="ORF">JJQ60_14930</name>
</gene>
<evidence type="ECO:0000313" key="4">
    <source>
        <dbReference type="Proteomes" id="UP000651057"/>
    </source>
</evidence>
<dbReference type="InterPro" id="IPR000772">
    <property type="entry name" value="Ricin_B_lectin"/>
</dbReference>
<dbReference type="SUPFAM" id="SSF50370">
    <property type="entry name" value="Ricin B-like lectins"/>
    <property type="match status" value="1"/>
</dbReference>
<dbReference type="SMART" id="SM00458">
    <property type="entry name" value="RICIN"/>
    <property type="match status" value="1"/>
</dbReference>